<evidence type="ECO:0000313" key="3">
    <source>
        <dbReference type="Proteomes" id="UP001266305"/>
    </source>
</evidence>
<reference evidence="2 3" key="1">
    <citation type="submission" date="2023-05" db="EMBL/GenBank/DDBJ databases">
        <title>B98-5 Cell Line De Novo Hybrid Assembly: An Optical Mapping Approach.</title>
        <authorList>
            <person name="Kananen K."/>
            <person name="Auerbach J.A."/>
            <person name="Kautto E."/>
            <person name="Blachly J.S."/>
        </authorList>
    </citation>
    <scope>NUCLEOTIDE SEQUENCE [LARGE SCALE GENOMIC DNA]</scope>
    <source>
        <strain evidence="2">B95-8</strain>
        <tissue evidence="2">Cell line</tissue>
    </source>
</reference>
<proteinExistence type="predicted"/>
<name>A0ABQ9UR77_SAGOE</name>
<comment type="caution">
    <text evidence="2">The sequence shown here is derived from an EMBL/GenBank/DDBJ whole genome shotgun (WGS) entry which is preliminary data.</text>
</comment>
<organism evidence="2 3">
    <name type="scientific">Saguinus oedipus</name>
    <name type="common">Cotton-top tamarin</name>
    <name type="synonym">Oedipomidas oedipus</name>
    <dbReference type="NCBI Taxonomy" id="9490"/>
    <lineage>
        <taxon>Eukaryota</taxon>
        <taxon>Metazoa</taxon>
        <taxon>Chordata</taxon>
        <taxon>Craniata</taxon>
        <taxon>Vertebrata</taxon>
        <taxon>Euteleostomi</taxon>
        <taxon>Mammalia</taxon>
        <taxon>Eutheria</taxon>
        <taxon>Euarchontoglires</taxon>
        <taxon>Primates</taxon>
        <taxon>Haplorrhini</taxon>
        <taxon>Platyrrhini</taxon>
        <taxon>Cebidae</taxon>
        <taxon>Callitrichinae</taxon>
        <taxon>Saguinus</taxon>
    </lineage>
</organism>
<feature type="region of interest" description="Disordered" evidence="1">
    <location>
        <begin position="142"/>
        <end position="175"/>
    </location>
</feature>
<dbReference type="EMBL" id="JASSZA010000011">
    <property type="protein sequence ID" value="KAK2099008.1"/>
    <property type="molecule type" value="Genomic_DNA"/>
</dbReference>
<gene>
    <name evidence="2" type="ORF">P7K49_024459</name>
</gene>
<evidence type="ECO:0000256" key="1">
    <source>
        <dbReference type="SAM" id="MobiDB-lite"/>
    </source>
</evidence>
<protein>
    <submittedName>
        <fullName evidence="2">Uncharacterized protein</fullName>
    </submittedName>
</protein>
<keyword evidence="3" id="KW-1185">Reference proteome</keyword>
<dbReference type="Proteomes" id="UP001266305">
    <property type="component" value="Unassembled WGS sequence"/>
</dbReference>
<accession>A0ABQ9UR77</accession>
<sequence length="237" mass="26292">MVEGTKQEHAELVIAILENLKHQMLLEEGTLGFWEVETQTHKHEDTLSLQGKALGEPSEPLVPIYSLHGPLPPLPFLSHHSGVLLSYTTGMCGKTLLAVLIFRGVEVFFYDSSREKAALRLSLLVGVGQECACSAFVQERLDSTDSGEDSGDQESQQHMLELGSAPRPCRPLSPPASRVKVATLDFTNVPRREKSDTAVFTQKALETPLRSYLLLKEKEHTFPCRERSQRALTQGLD</sequence>
<evidence type="ECO:0000313" key="2">
    <source>
        <dbReference type="EMBL" id="KAK2099008.1"/>
    </source>
</evidence>